<evidence type="ECO:0000313" key="7">
    <source>
        <dbReference type="Proteomes" id="UP000311605"/>
    </source>
</evidence>
<evidence type="ECO:0000313" key="6">
    <source>
        <dbReference type="EMBL" id="TNM59874.1"/>
    </source>
</evidence>
<keyword evidence="1" id="KW-0479">Metal-binding</keyword>
<evidence type="ECO:0000256" key="3">
    <source>
        <dbReference type="ARBA" id="ARBA00023004"/>
    </source>
</evidence>
<evidence type="ECO:0000256" key="2">
    <source>
        <dbReference type="ARBA" id="ARBA00022801"/>
    </source>
</evidence>
<dbReference type="InterPro" id="IPR029052">
    <property type="entry name" value="Metallo-depent_PP-like"/>
</dbReference>
<dbReference type="Pfam" id="PF00149">
    <property type="entry name" value="Metallophos"/>
    <property type="match status" value="1"/>
</dbReference>
<dbReference type="AlphaFoldDB" id="A0A5C4XBT9"/>
<sequence>MCLENKFRILHFTDAHFGVHDPHGQRAAIAHSQIQAAHACGVVPDLCVFSGDLAQSGDDGQFAEGQEWLRQLMSPWPHAKLIIVPGNHDVKRSAATAALFRTVAGNERAYADWRQYAPDHCTHLHPFLDWHQRISAHIPLSSDWHRNSPFAFRFGFDFKGMPIHVIGLNSSLFSCNDEDTGNLVIDAKTLSKHLDSARELGGLVIAIAHHPVSDLVPWNRDVVERLLSQQNGAHLLLRGHLHEHEGLTVSRNVGSTITTLATGASYQTDGSIRNTFATYELSFKRSQIQTQLFEYSPHSGNWRLNGAQSETIAAMLPPPPRRVRNPKSKIEKALAGATSPEAAAQNGHPVDRVMPMDQNMNLTQPESDLDMVLKLGADIQSYLAPYLHKSLIVTPEIADRCYALKYRIKDTARISEKLKSRSSADPDYSVRKMPDVCGFRIVTMYQDQIPETVKNILALIEAGAPAELGLEFAKNHPVEIDVNVAKMDADQTAMAEAIRSAFANSSLAVRFNVKQRPTGYSSVHLVAYVTAPPPYERLEVIPIEVQIRSALEDVWGDIDYRLRYGRGRGDVGVSWMRHLNVLKGMIDALVGYVDVIKRHSEEEPVTAPVGGALVRSMNSGEMQLNRFKNVPEPLRSKMRIAFGLWEEAQDRRTTQGGSPGLFRQAADAFLAILHDVQGARYDNEPWKEDLVFALKGERAYMLVYTGDSVEQLEAETIYRELLQKKPDDAASNYRLGNILRERGDYESALHHSGRAITTVEQNGDEIITKHHWAFDEIRRGFGLTYWRMSEQMKSGDERKAGYLAEAIKHARSVIVTPADPENRLSAINDILYYNWELLEIDPGSSGQVSTADAKAYKYELFEHFQKSKGDVDNLGWHWLDTLARLFHDELDKAREIAMHLELVLENRVRAIRPNIELAKKGSVRWTIQISQHLTADEADALVFCQEILEEVQR</sequence>
<dbReference type="Gene3D" id="1.25.40.10">
    <property type="entry name" value="Tetratricopeptide repeat domain"/>
    <property type="match status" value="1"/>
</dbReference>
<proteinExistence type="inferred from homology"/>
<feature type="domain" description="RelA/SpoT" evidence="5">
    <location>
        <begin position="406"/>
        <end position="570"/>
    </location>
</feature>
<dbReference type="Gene3D" id="3.30.460.10">
    <property type="entry name" value="Beta Polymerase, domain 2"/>
    <property type="match status" value="1"/>
</dbReference>
<dbReference type="PANTHER" id="PTHR42988:SF2">
    <property type="entry name" value="CYCLIC NUCLEOTIDE PHOSPHODIESTERASE CBUA0032-RELATED"/>
    <property type="match status" value="1"/>
</dbReference>
<gene>
    <name evidence="6" type="ORF">FHP24_27265</name>
</gene>
<evidence type="ECO:0000256" key="1">
    <source>
        <dbReference type="ARBA" id="ARBA00022723"/>
    </source>
</evidence>
<keyword evidence="3" id="KW-0408">Iron</keyword>
<dbReference type="SMART" id="SM00954">
    <property type="entry name" value="RelA_SpoT"/>
    <property type="match status" value="1"/>
</dbReference>
<dbReference type="InterPro" id="IPR043519">
    <property type="entry name" value="NT_sf"/>
</dbReference>
<protein>
    <recommendedName>
        <fullName evidence="5">RelA/SpoT domain-containing protein</fullName>
    </recommendedName>
</protein>
<dbReference type="GO" id="GO:0016787">
    <property type="term" value="F:hydrolase activity"/>
    <property type="evidence" value="ECO:0007669"/>
    <property type="project" value="UniProtKB-KW"/>
</dbReference>
<dbReference type="InterPro" id="IPR011990">
    <property type="entry name" value="TPR-like_helical_dom_sf"/>
</dbReference>
<dbReference type="GO" id="GO:0015969">
    <property type="term" value="P:guanosine tetraphosphate metabolic process"/>
    <property type="evidence" value="ECO:0007669"/>
    <property type="project" value="InterPro"/>
</dbReference>
<organism evidence="6 7">
    <name type="scientific">Aliirhizobium smilacinae</name>
    <dbReference type="NCBI Taxonomy" id="1395944"/>
    <lineage>
        <taxon>Bacteria</taxon>
        <taxon>Pseudomonadati</taxon>
        <taxon>Pseudomonadota</taxon>
        <taxon>Alphaproteobacteria</taxon>
        <taxon>Hyphomicrobiales</taxon>
        <taxon>Rhizobiaceae</taxon>
        <taxon>Aliirhizobium</taxon>
    </lineage>
</organism>
<dbReference type="Pfam" id="PF04607">
    <property type="entry name" value="RelA_SpoT"/>
    <property type="match status" value="1"/>
</dbReference>
<dbReference type="SUPFAM" id="SSF56300">
    <property type="entry name" value="Metallo-dependent phosphatases"/>
    <property type="match status" value="1"/>
</dbReference>
<dbReference type="PANTHER" id="PTHR42988">
    <property type="entry name" value="PHOSPHOHYDROLASE"/>
    <property type="match status" value="1"/>
</dbReference>
<evidence type="ECO:0000256" key="4">
    <source>
        <dbReference type="ARBA" id="ARBA00025742"/>
    </source>
</evidence>
<dbReference type="SUPFAM" id="SSF48452">
    <property type="entry name" value="TPR-like"/>
    <property type="match status" value="1"/>
</dbReference>
<dbReference type="SUPFAM" id="SSF81301">
    <property type="entry name" value="Nucleotidyltransferase"/>
    <property type="match status" value="1"/>
</dbReference>
<dbReference type="InterPro" id="IPR004843">
    <property type="entry name" value="Calcineurin-like_PHP"/>
</dbReference>
<dbReference type="Gene3D" id="3.60.21.10">
    <property type="match status" value="1"/>
</dbReference>
<comment type="caution">
    <text evidence="6">The sequence shown here is derived from an EMBL/GenBank/DDBJ whole genome shotgun (WGS) entry which is preliminary data.</text>
</comment>
<dbReference type="InterPro" id="IPR050884">
    <property type="entry name" value="CNP_phosphodiesterase-III"/>
</dbReference>
<reference evidence="6 7" key="1">
    <citation type="submission" date="2019-06" db="EMBL/GenBank/DDBJ databases">
        <title>The draft genome of Rhizobium smilacinae PTYR-5.</title>
        <authorList>
            <person name="Liu L."/>
            <person name="Li L."/>
            <person name="Zhang X."/>
        </authorList>
    </citation>
    <scope>NUCLEOTIDE SEQUENCE [LARGE SCALE GENOMIC DNA]</scope>
    <source>
        <strain evidence="6 7">PTYR-5</strain>
    </source>
</reference>
<keyword evidence="7" id="KW-1185">Reference proteome</keyword>
<dbReference type="InterPro" id="IPR007685">
    <property type="entry name" value="RelA_SpoT"/>
</dbReference>
<keyword evidence="2" id="KW-0378">Hydrolase</keyword>
<comment type="similarity">
    <text evidence="4">Belongs to the cyclic nucleotide phosphodiesterase class-III family.</text>
</comment>
<accession>A0A5C4XBT9</accession>
<dbReference type="GO" id="GO:0046872">
    <property type="term" value="F:metal ion binding"/>
    <property type="evidence" value="ECO:0007669"/>
    <property type="project" value="UniProtKB-KW"/>
</dbReference>
<evidence type="ECO:0000259" key="5">
    <source>
        <dbReference type="SMART" id="SM00954"/>
    </source>
</evidence>
<dbReference type="OrthoDB" id="651281at2"/>
<dbReference type="Proteomes" id="UP000311605">
    <property type="component" value="Unassembled WGS sequence"/>
</dbReference>
<name>A0A5C4XBT9_9HYPH</name>
<dbReference type="EMBL" id="VDMN01000011">
    <property type="protein sequence ID" value="TNM59874.1"/>
    <property type="molecule type" value="Genomic_DNA"/>
</dbReference>